<organism evidence="1 2">
    <name type="scientific">Legionella wadsworthii</name>
    <dbReference type="NCBI Taxonomy" id="28088"/>
    <lineage>
        <taxon>Bacteria</taxon>
        <taxon>Pseudomonadati</taxon>
        <taxon>Pseudomonadota</taxon>
        <taxon>Gammaproteobacteria</taxon>
        <taxon>Legionellales</taxon>
        <taxon>Legionellaceae</taxon>
        <taxon>Legionella</taxon>
    </lineage>
</organism>
<dbReference type="AlphaFoldDB" id="A0A378LXF4"/>
<dbReference type="RefSeq" id="WP_031564022.1">
    <property type="nucleotide sequence ID" value="NZ_CAAAIS010000009.1"/>
</dbReference>
<keyword evidence="2" id="KW-1185">Reference proteome</keyword>
<evidence type="ECO:0000313" key="1">
    <source>
        <dbReference type="EMBL" id="STY31134.1"/>
    </source>
</evidence>
<proteinExistence type="predicted"/>
<sequence>MALFKDDKLKTSKKSFFKAKIEKALQTTMDECIASTSALVINPLTKKIVKTRMDQYNKNSCIAMNAIGIIRSFLFKISKYMEEKALFFFDASAAIRYTIAECRGGNCEHQAFYLATLLRQQNIPALIYDIEDIQHSVVITNGFLLDPWAGVTFSLSENNINMFYGSSLNMNASWLNRLLSNKEFMYPQRLNPNSLSFYFAQPAEDLEVMVPCCPLL</sequence>
<protein>
    <recommendedName>
        <fullName evidence="3">Transglutaminase-like domain-containing protein</fullName>
    </recommendedName>
</protein>
<reference evidence="1 2" key="1">
    <citation type="submission" date="2018-06" db="EMBL/GenBank/DDBJ databases">
        <authorList>
            <consortium name="Pathogen Informatics"/>
            <person name="Doyle S."/>
        </authorList>
    </citation>
    <scope>NUCLEOTIDE SEQUENCE [LARGE SCALE GENOMIC DNA]</scope>
    <source>
        <strain evidence="1 2">NCTC11532</strain>
    </source>
</reference>
<dbReference type="Proteomes" id="UP000255297">
    <property type="component" value="Unassembled WGS sequence"/>
</dbReference>
<accession>A0A378LXF4</accession>
<gene>
    <name evidence="1" type="ORF">NCTC11532_02752</name>
</gene>
<evidence type="ECO:0000313" key="2">
    <source>
        <dbReference type="Proteomes" id="UP000255297"/>
    </source>
</evidence>
<name>A0A378LXF4_9GAMM</name>
<evidence type="ECO:0008006" key="3">
    <source>
        <dbReference type="Google" id="ProtNLM"/>
    </source>
</evidence>
<dbReference type="EMBL" id="UGPB01000001">
    <property type="protein sequence ID" value="STY31134.1"/>
    <property type="molecule type" value="Genomic_DNA"/>
</dbReference>